<dbReference type="Proteomes" id="UP000015350">
    <property type="component" value="Unassembled WGS sequence"/>
</dbReference>
<dbReference type="AlphaFoldDB" id="S9TJG2"/>
<gene>
    <name evidence="1" type="ORF">K678_05908</name>
</gene>
<evidence type="ECO:0000313" key="2">
    <source>
        <dbReference type="Proteomes" id="UP000015350"/>
    </source>
</evidence>
<accession>S9TJG2</accession>
<dbReference type="EMBL" id="AQPH01000015">
    <property type="protein sequence ID" value="EPY02391.1"/>
    <property type="molecule type" value="Genomic_DNA"/>
</dbReference>
<sequence length="200" mass="22238">MLAMMLGGIRAASAHPHAWIDMSVEVLFDMSGKVTALKQSWLFDEFYTADTVQKGEQAKMDLLTTRILGNLKDWGYFTQVQAGSRSIGFMRPTEHSARMEKHRLRMTFVLPLAEAVSPTDVPLTYWVFDPTYYIEMLHAESKDAIRLTGAPPSCRFTLIQPAPDPKAVAKAAALDRTQSGGDGLGKQFAEKVEIRCDAQP</sequence>
<dbReference type="STRING" id="1316936.K678_05908"/>
<protein>
    <recommendedName>
        <fullName evidence="3">DUF1007 family protein</fullName>
    </recommendedName>
</protein>
<evidence type="ECO:0008006" key="3">
    <source>
        <dbReference type="Google" id="ProtNLM"/>
    </source>
</evidence>
<evidence type="ECO:0000313" key="1">
    <source>
        <dbReference type="EMBL" id="EPY02391.1"/>
    </source>
</evidence>
<dbReference type="eggNOG" id="COG3683">
    <property type="taxonomic scope" value="Bacteria"/>
</dbReference>
<comment type="caution">
    <text evidence="1">The sequence shown here is derived from an EMBL/GenBank/DDBJ whole genome shotgun (WGS) entry which is preliminary data.</text>
</comment>
<proteinExistence type="predicted"/>
<dbReference type="InterPro" id="IPR010412">
    <property type="entry name" value="DUF1007"/>
</dbReference>
<dbReference type="Pfam" id="PF06226">
    <property type="entry name" value="DUF1007"/>
    <property type="match status" value="1"/>
</dbReference>
<reference evidence="1 2" key="1">
    <citation type="submission" date="2013-04" db="EMBL/GenBank/DDBJ databases">
        <authorList>
            <person name="Kuznetsov B."/>
            <person name="Ivanovsky R."/>
        </authorList>
    </citation>
    <scope>NUCLEOTIDE SEQUENCE [LARGE SCALE GENOMIC DNA]</scope>
    <source>
        <strain evidence="1 2">MGU-K5</strain>
    </source>
</reference>
<name>S9TJG2_MAGFU</name>
<organism evidence="1 2">
    <name type="scientific">Magnetospirillum fulvum MGU-K5</name>
    <dbReference type="NCBI Taxonomy" id="1316936"/>
    <lineage>
        <taxon>Bacteria</taxon>
        <taxon>Pseudomonadati</taxon>
        <taxon>Pseudomonadota</taxon>
        <taxon>Alphaproteobacteria</taxon>
        <taxon>Rhodospirillales</taxon>
        <taxon>Rhodospirillaceae</taxon>
        <taxon>Magnetospirillum</taxon>
    </lineage>
</organism>